<comment type="caution">
    <text evidence="20">The sequence shown here is derived from an EMBL/GenBank/DDBJ whole genome shotgun (WGS) entry which is preliminary data.</text>
</comment>
<evidence type="ECO:0000256" key="1">
    <source>
        <dbReference type="ARBA" id="ARBA00000085"/>
    </source>
</evidence>
<evidence type="ECO:0000313" key="20">
    <source>
        <dbReference type="EMBL" id="GGG75868.1"/>
    </source>
</evidence>
<sequence>MTHPYRKRRALVLAMGLIAIAITTGGLWRSAYIQGLEPVAARGLSDLELASDRLVTQLQRFREFAVLTADHPALASLHWGADPAGAEAMLLRAADRSGAVLAAYLDAEGRILAQSGPGLPRAVIEGAPFSRALDGALGISHGAGPGDIERAFYFAAPSFGPGGGVRGALVVAVDMARLEQVWRGSLPAVFFTDSSGEIFATNRSELLHWRRVGTQVMSPDGALKELSLRHPGGHTVWVQRFSPYIPTRALRLQLELPVIGMTGVLLVDITPAERLAGLQAAVVGALLLFFGTVLWLAFERRRTLWLANAELEERVSARTRALEQSNVALRREIAERQEAEAALTRAQAELVQASKLSALGKMSAGISHELNQPLMAIRSFAENGAAFLERGRQDRAAENLGRISDMASRMGRIIKNLRAFARAEPEPARRVGLAAVVESALEVLGQRIATSGVEIDWQRPDRATVVMAGEVRLAQVVVNLIANAMDAMKTNSDHQDAERRIVIRVAHDDADGLVRLTVRDTGPGISDPSRIFDPFYSTKEVGGEEGMGLGLSISYGIVEGFGGRLRGENADGGGAVFTVELLQAGKMGETA</sequence>
<dbReference type="InterPro" id="IPR036890">
    <property type="entry name" value="HATPase_C_sf"/>
</dbReference>
<evidence type="ECO:0000256" key="16">
    <source>
        <dbReference type="ARBA" id="ARBA00073143"/>
    </source>
</evidence>
<evidence type="ECO:0000256" key="12">
    <source>
        <dbReference type="ARBA" id="ARBA00022989"/>
    </source>
</evidence>
<dbReference type="Gene3D" id="1.10.287.130">
    <property type="match status" value="1"/>
</dbReference>
<evidence type="ECO:0000256" key="5">
    <source>
        <dbReference type="ARBA" id="ARBA00022519"/>
    </source>
</evidence>
<evidence type="ECO:0000256" key="15">
    <source>
        <dbReference type="ARBA" id="ARBA00059004"/>
    </source>
</evidence>
<dbReference type="CDD" id="cd00082">
    <property type="entry name" value="HisKA"/>
    <property type="match status" value="1"/>
</dbReference>
<feature type="coiled-coil region" evidence="17">
    <location>
        <begin position="322"/>
        <end position="356"/>
    </location>
</feature>
<feature type="transmembrane region" description="Helical" evidence="18">
    <location>
        <begin position="276"/>
        <end position="298"/>
    </location>
</feature>
<keyword evidence="7" id="KW-0808">Transferase</keyword>
<dbReference type="PANTHER" id="PTHR43065:SF46">
    <property type="entry name" value="C4-DICARBOXYLATE TRANSPORT SENSOR PROTEIN DCTB"/>
    <property type="match status" value="1"/>
</dbReference>
<dbReference type="PIRSF" id="PIRSF036431">
    <property type="entry name" value="STHK_DctB"/>
    <property type="match status" value="1"/>
</dbReference>
<dbReference type="PANTHER" id="PTHR43065">
    <property type="entry name" value="SENSOR HISTIDINE KINASE"/>
    <property type="match status" value="1"/>
</dbReference>
<comment type="subcellular location">
    <subcellularLocation>
        <location evidence="2">Cell inner membrane</location>
        <topology evidence="2">Multi-pass membrane protein</topology>
    </subcellularLocation>
</comment>
<dbReference type="SMART" id="SM00388">
    <property type="entry name" value="HisKA"/>
    <property type="match status" value="1"/>
</dbReference>
<evidence type="ECO:0000256" key="2">
    <source>
        <dbReference type="ARBA" id="ARBA00004429"/>
    </source>
</evidence>
<evidence type="ECO:0000256" key="8">
    <source>
        <dbReference type="ARBA" id="ARBA00022692"/>
    </source>
</evidence>
<keyword evidence="13" id="KW-0902">Two-component regulatory system</keyword>
<proteinExistence type="predicted"/>
<evidence type="ECO:0000256" key="6">
    <source>
        <dbReference type="ARBA" id="ARBA00022553"/>
    </source>
</evidence>
<keyword evidence="12 18" id="KW-1133">Transmembrane helix</keyword>
<evidence type="ECO:0000256" key="4">
    <source>
        <dbReference type="ARBA" id="ARBA00022475"/>
    </source>
</evidence>
<reference evidence="20" key="1">
    <citation type="journal article" date="2014" name="Int. J. Syst. Evol. Microbiol.">
        <title>Complete genome sequence of Corynebacterium casei LMG S-19264T (=DSM 44701T), isolated from a smear-ripened cheese.</title>
        <authorList>
            <consortium name="US DOE Joint Genome Institute (JGI-PGF)"/>
            <person name="Walter F."/>
            <person name="Albersmeier A."/>
            <person name="Kalinowski J."/>
            <person name="Ruckert C."/>
        </authorList>
    </citation>
    <scope>NUCLEOTIDE SEQUENCE</scope>
    <source>
        <strain evidence="20">CGMCC 1.15762</strain>
    </source>
</reference>
<keyword evidence="11" id="KW-0067">ATP-binding</keyword>
<evidence type="ECO:0000256" key="18">
    <source>
        <dbReference type="SAM" id="Phobius"/>
    </source>
</evidence>
<name>A0A8J2ZL41_9RHOB</name>
<dbReference type="GO" id="GO:0000155">
    <property type="term" value="F:phosphorelay sensor kinase activity"/>
    <property type="evidence" value="ECO:0007669"/>
    <property type="project" value="InterPro"/>
</dbReference>
<evidence type="ECO:0000256" key="3">
    <source>
        <dbReference type="ARBA" id="ARBA00012438"/>
    </source>
</evidence>
<dbReference type="InterPro" id="IPR029151">
    <property type="entry name" value="Sensor-like_sf"/>
</dbReference>
<feature type="domain" description="Histidine kinase" evidence="19">
    <location>
        <begin position="365"/>
        <end position="585"/>
    </location>
</feature>
<dbReference type="EMBL" id="BMJV01000005">
    <property type="protein sequence ID" value="GGG75868.1"/>
    <property type="molecule type" value="Genomic_DNA"/>
</dbReference>
<dbReference type="SMART" id="SM00387">
    <property type="entry name" value="HATPase_c"/>
    <property type="match status" value="1"/>
</dbReference>
<accession>A0A8J2ZL41</accession>
<keyword evidence="5" id="KW-0997">Cell inner membrane</keyword>
<gene>
    <name evidence="20" type="ORF">GCM10011415_25650</name>
</gene>
<keyword evidence="8 18" id="KW-0812">Transmembrane</keyword>
<dbReference type="GO" id="GO:0005524">
    <property type="term" value="F:ATP binding"/>
    <property type="evidence" value="ECO:0007669"/>
    <property type="project" value="UniProtKB-KW"/>
</dbReference>
<keyword evidence="21" id="KW-1185">Reference proteome</keyword>
<keyword evidence="4" id="KW-1003">Cell membrane</keyword>
<dbReference type="GO" id="GO:0005886">
    <property type="term" value="C:plasma membrane"/>
    <property type="evidence" value="ECO:0007669"/>
    <property type="project" value="UniProtKB-SubCell"/>
</dbReference>
<keyword evidence="17" id="KW-0175">Coiled coil</keyword>
<comment type="catalytic activity">
    <reaction evidence="1">
        <text>ATP + protein L-histidine = ADP + protein N-phospho-L-histidine.</text>
        <dbReference type="EC" id="2.7.13.3"/>
    </reaction>
</comment>
<dbReference type="SUPFAM" id="SSF55874">
    <property type="entry name" value="ATPase domain of HSP90 chaperone/DNA topoisomerase II/histidine kinase"/>
    <property type="match status" value="1"/>
</dbReference>
<protein>
    <recommendedName>
        <fullName evidence="16">C4-dicarboxylate transport sensor protein DctB</fullName>
        <ecNumber evidence="3">2.7.13.3</ecNumber>
    </recommendedName>
</protein>
<keyword evidence="10 20" id="KW-0418">Kinase</keyword>
<dbReference type="Gene3D" id="3.30.565.10">
    <property type="entry name" value="Histidine kinase-like ATPase, C-terminal domain"/>
    <property type="match status" value="1"/>
</dbReference>
<comment type="function">
    <text evidence="15">Member of the two-component regulatory system DctB/DctD involved in the transport of C4-dicarboxylates. DctB functions as a membrane-associated protein kinase that phosphorylates DctD in response to environmental signals.</text>
</comment>
<evidence type="ECO:0000256" key="13">
    <source>
        <dbReference type="ARBA" id="ARBA00023012"/>
    </source>
</evidence>
<organism evidence="20 21">
    <name type="scientific">Salipiger pallidus</name>
    <dbReference type="NCBI Taxonomy" id="1775170"/>
    <lineage>
        <taxon>Bacteria</taxon>
        <taxon>Pseudomonadati</taxon>
        <taxon>Pseudomonadota</taxon>
        <taxon>Alphaproteobacteria</taxon>
        <taxon>Rhodobacterales</taxon>
        <taxon>Roseobacteraceae</taxon>
        <taxon>Salipiger</taxon>
    </lineage>
</organism>
<evidence type="ECO:0000256" key="14">
    <source>
        <dbReference type="ARBA" id="ARBA00023136"/>
    </source>
</evidence>
<dbReference type="InterPro" id="IPR036097">
    <property type="entry name" value="HisK_dim/P_sf"/>
</dbReference>
<evidence type="ECO:0000256" key="9">
    <source>
        <dbReference type="ARBA" id="ARBA00022741"/>
    </source>
</evidence>
<dbReference type="PRINTS" id="PR00344">
    <property type="entry name" value="BCTRLSENSOR"/>
</dbReference>
<dbReference type="InterPro" id="IPR017055">
    <property type="entry name" value="Sig_transdc_His_kinase_DctB"/>
</dbReference>
<dbReference type="InterPro" id="IPR003661">
    <property type="entry name" value="HisK_dim/P_dom"/>
</dbReference>
<dbReference type="RefSeq" id="WP_188790625.1">
    <property type="nucleotide sequence ID" value="NZ_BMJV01000005.1"/>
</dbReference>
<dbReference type="Pfam" id="PF02518">
    <property type="entry name" value="HATPase_c"/>
    <property type="match status" value="1"/>
</dbReference>
<dbReference type="SUPFAM" id="SSF47384">
    <property type="entry name" value="Homodimeric domain of signal transducing histidine kinase"/>
    <property type="match status" value="1"/>
</dbReference>
<evidence type="ECO:0000256" key="10">
    <source>
        <dbReference type="ARBA" id="ARBA00022777"/>
    </source>
</evidence>
<evidence type="ECO:0000313" key="21">
    <source>
        <dbReference type="Proteomes" id="UP000617145"/>
    </source>
</evidence>
<evidence type="ECO:0000259" key="19">
    <source>
        <dbReference type="PROSITE" id="PS50109"/>
    </source>
</evidence>
<reference evidence="20" key="2">
    <citation type="submission" date="2020-09" db="EMBL/GenBank/DDBJ databases">
        <authorList>
            <person name="Sun Q."/>
            <person name="Zhou Y."/>
        </authorList>
    </citation>
    <scope>NUCLEOTIDE SEQUENCE</scope>
    <source>
        <strain evidence="20">CGMCC 1.15762</strain>
    </source>
</reference>
<dbReference type="SUPFAM" id="SSF103190">
    <property type="entry name" value="Sensory domain-like"/>
    <property type="match status" value="1"/>
</dbReference>
<evidence type="ECO:0000256" key="17">
    <source>
        <dbReference type="SAM" id="Coils"/>
    </source>
</evidence>
<dbReference type="EC" id="2.7.13.3" evidence="3"/>
<dbReference type="AlphaFoldDB" id="A0A8J2ZL41"/>
<keyword evidence="6" id="KW-0597">Phosphoprotein</keyword>
<keyword evidence="9" id="KW-0547">Nucleotide-binding</keyword>
<dbReference type="PROSITE" id="PS50109">
    <property type="entry name" value="HIS_KIN"/>
    <property type="match status" value="1"/>
</dbReference>
<dbReference type="InterPro" id="IPR005467">
    <property type="entry name" value="His_kinase_dom"/>
</dbReference>
<evidence type="ECO:0000256" key="11">
    <source>
        <dbReference type="ARBA" id="ARBA00022840"/>
    </source>
</evidence>
<keyword evidence="14 18" id="KW-0472">Membrane</keyword>
<dbReference type="Pfam" id="PF00512">
    <property type="entry name" value="HisKA"/>
    <property type="match status" value="1"/>
</dbReference>
<dbReference type="FunFam" id="1.10.287.130:FF:000049">
    <property type="entry name" value="C4-dicarboxylate transport sensor protein DctB"/>
    <property type="match status" value="1"/>
</dbReference>
<dbReference type="Proteomes" id="UP000617145">
    <property type="component" value="Unassembled WGS sequence"/>
</dbReference>
<dbReference type="InterPro" id="IPR003594">
    <property type="entry name" value="HATPase_dom"/>
</dbReference>
<dbReference type="InterPro" id="IPR004358">
    <property type="entry name" value="Sig_transdc_His_kin-like_C"/>
</dbReference>
<evidence type="ECO:0000256" key="7">
    <source>
        <dbReference type="ARBA" id="ARBA00022679"/>
    </source>
</evidence>